<dbReference type="InterPro" id="IPR026620">
    <property type="entry name" value="TMEM177"/>
</dbReference>
<gene>
    <name evidence="2" type="ORF">OSB1V03_LOCUS11789</name>
</gene>
<proteinExistence type="predicted"/>
<name>A0A7R9Q3Y2_9ACAR</name>
<feature type="transmembrane region" description="Helical" evidence="1">
    <location>
        <begin position="40"/>
        <end position="60"/>
    </location>
</feature>
<accession>A0A7R9Q3Y2</accession>
<dbReference type="PANTHER" id="PTHR21824">
    <property type="entry name" value="TRANSMEMBRANE PROTEIN 177"/>
    <property type="match status" value="1"/>
</dbReference>
<dbReference type="EMBL" id="CAJPIZ010009376">
    <property type="protein sequence ID" value="CAG2111810.1"/>
    <property type="molecule type" value="Genomic_DNA"/>
</dbReference>
<keyword evidence="1" id="KW-0472">Membrane</keyword>
<dbReference type="AlphaFoldDB" id="A0A7R9Q3Y2"/>
<organism evidence="2">
    <name type="scientific">Medioppia subpectinata</name>
    <dbReference type="NCBI Taxonomy" id="1979941"/>
    <lineage>
        <taxon>Eukaryota</taxon>
        <taxon>Metazoa</taxon>
        <taxon>Ecdysozoa</taxon>
        <taxon>Arthropoda</taxon>
        <taxon>Chelicerata</taxon>
        <taxon>Arachnida</taxon>
        <taxon>Acari</taxon>
        <taxon>Acariformes</taxon>
        <taxon>Sarcoptiformes</taxon>
        <taxon>Oribatida</taxon>
        <taxon>Brachypylina</taxon>
        <taxon>Oppioidea</taxon>
        <taxon>Oppiidae</taxon>
        <taxon>Medioppia</taxon>
    </lineage>
</organism>
<dbReference type="OrthoDB" id="110174at2759"/>
<evidence type="ECO:0000313" key="3">
    <source>
        <dbReference type="Proteomes" id="UP000759131"/>
    </source>
</evidence>
<evidence type="ECO:0008006" key="4">
    <source>
        <dbReference type="Google" id="ProtNLM"/>
    </source>
</evidence>
<dbReference type="EMBL" id="OC863951">
    <property type="protein sequence ID" value="CAD7631380.1"/>
    <property type="molecule type" value="Genomic_DNA"/>
</dbReference>
<keyword evidence="1" id="KW-0812">Transmembrane</keyword>
<protein>
    <recommendedName>
        <fullName evidence="4">Transmembrane protein 177</fullName>
    </recommendedName>
</protein>
<evidence type="ECO:0000256" key="1">
    <source>
        <dbReference type="SAM" id="Phobius"/>
    </source>
</evidence>
<dbReference type="Proteomes" id="UP000759131">
    <property type="component" value="Unassembled WGS sequence"/>
</dbReference>
<keyword evidence="3" id="KW-1185">Reference proteome</keyword>
<dbReference type="GO" id="GO:0016020">
    <property type="term" value="C:membrane"/>
    <property type="evidence" value="ECO:0007669"/>
    <property type="project" value="TreeGrafter"/>
</dbReference>
<keyword evidence="1" id="KW-1133">Transmembrane helix</keyword>
<dbReference type="PANTHER" id="PTHR21824:SF4">
    <property type="entry name" value="TRANSMEMBRANE PROTEIN 177"/>
    <property type="match status" value="1"/>
</dbReference>
<sequence length="354" mass="40036">MSKLLMNGLLYAKNSVNALHNTYNEWTFGLKLMSQKRKQYYYRVILLSTTGLTTGLYFTYNTLFINQYKAVVHSYKSGRLSQLDKDLELFAANVWTECQQSVDKSPESLQFFPSVGCDPLTIGTLGLPSGAVIGLPFPLTYRTVDDVKTVDLRFKGEHNPYMKWRSAAGKAFIESLVLSERAKKFAIARPIHMANNVNLFLDCLNISVATIVAIGLAQEIIARVKALQTFGQRFVVRSLSLIVAYYLWSTLNQSINYYATLRADKRAISVGEDYYVGAIEYYTKMKTRNAAFNELTEDNGWKVFTEEGEIKGLISSRLLTINSLLYSSKHLKSDLKRDVSEEVASTSYKPHSSF</sequence>
<evidence type="ECO:0000313" key="2">
    <source>
        <dbReference type="EMBL" id="CAD7631380.1"/>
    </source>
</evidence>
<reference evidence="2" key="1">
    <citation type="submission" date="2020-11" db="EMBL/GenBank/DDBJ databases">
        <authorList>
            <person name="Tran Van P."/>
        </authorList>
    </citation>
    <scope>NUCLEOTIDE SEQUENCE</scope>
</reference>